<evidence type="ECO:0000256" key="6">
    <source>
        <dbReference type="ARBA" id="ARBA00023136"/>
    </source>
</evidence>
<reference evidence="9 10" key="1">
    <citation type="submission" date="2020-08" db="EMBL/GenBank/DDBJ databases">
        <title>Sequencing the genomes of 1000 actinobacteria strains.</title>
        <authorList>
            <person name="Klenk H.-P."/>
        </authorList>
    </citation>
    <scope>NUCLEOTIDE SEQUENCE [LARGE SCALE GENOMIC DNA]</scope>
    <source>
        <strain evidence="9 10">DSM 45784</strain>
    </source>
</reference>
<keyword evidence="5 7" id="KW-1133">Transmembrane helix</keyword>
<dbReference type="AlphaFoldDB" id="A0A7W7D6E5"/>
<evidence type="ECO:0000256" key="2">
    <source>
        <dbReference type="ARBA" id="ARBA00010792"/>
    </source>
</evidence>
<organism evidence="9 10">
    <name type="scientific">Sphaerisporangium siamense</name>
    <dbReference type="NCBI Taxonomy" id="795645"/>
    <lineage>
        <taxon>Bacteria</taxon>
        <taxon>Bacillati</taxon>
        <taxon>Actinomycetota</taxon>
        <taxon>Actinomycetes</taxon>
        <taxon>Streptosporangiales</taxon>
        <taxon>Streptosporangiaceae</taxon>
        <taxon>Sphaerisporangium</taxon>
    </lineage>
</organism>
<gene>
    <name evidence="9" type="ORF">BJ982_001330</name>
</gene>
<protein>
    <submittedName>
        <fullName evidence="9">Membrane protein DedA with SNARE-associated domain</fullName>
    </submittedName>
</protein>
<feature type="transmembrane region" description="Helical" evidence="7">
    <location>
        <begin position="145"/>
        <end position="170"/>
    </location>
</feature>
<dbReference type="GO" id="GO:0005886">
    <property type="term" value="C:plasma membrane"/>
    <property type="evidence" value="ECO:0007669"/>
    <property type="project" value="UniProtKB-SubCell"/>
</dbReference>
<evidence type="ECO:0000313" key="9">
    <source>
        <dbReference type="EMBL" id="MBB4699786.1"/>
    </source>
</evidence>
<keyword evidence="3" id="KW-1003">Cell membrane</keyword>
<keyword evidence="4 7" id="KW-0812">Transmembrane</keyword>
<comment type="caution">
    <text evidence="9">The sequence shown here is derived from an EMBL/GenBank/DDBJ whole genome shotgun (WGS) entry which is preliminary data.</text>
</comment>
<dbReference type="Proteomes" id="UP000542210">
    <property type="component" value="Unassembled WGS sequence"/>
</dbReference>
<proteinExistence type="inferred from homology"/>
<dbReference type="EMBL" id="JACHND010000001">
    <property type="protein sequence ID" value="MBB4699786.1"/>
    <property type="molecule type" value="Genomic_DNA"/>
</dbReference>
<dbReference type="InterPro" id="IPR051311">
    <property type="entry name" value="DedA_domain"/>
</dbReference>
<dbReference type="RefSeq" id="WP_184877551.1">
    <property type="nucleotide sequence ID" value="NZ_BOOV01000031.1"/>
</dbReference>
<accession>A0A7W7D6E5</accession>
<dbReference type="Pfam" id="PF09335">
    <property type="entry name" value="VTT_dom"/>
    <property type="match status" value="1"/>
</dbReference>
<dbReference type="PANTHER" id="PTHR42709">
    <property type="entry name" value="ALKALINE PHOSPHATASE LIKE PROTEIN"/>
    <property type="match status" value="1"/>
</dbReference>
<evidence type="ECO:0000256" key="5">
    <source>
        <dbReference type="ARBA" id="ARBA00022989"/>
    </source>
</evidence>
<evidence type="ECO:0000256" key="7">
    <source>
        <dbReference type="SAM" id="Phobius"/>
    </source>
</evidence>
<feature type="transmembrane region" description="Helical" evidence="7">
    <location>
        <begin position="182"/>
        <end position="201"/>
    </location>
</feature>
<feature type="transmembrane region" description="Helical" evidence="7">
    <location>
        <begin position="58"/>
        <end position="80"/>
    </location>
</feature>
<feature type="domain" description="VTT" evidence="8">
    <location>
        <begin position="38"/>
        <end position="164"/>
    </location>
</feature>
<comment type="subcellular location">
    <subcellularLocation>
        <location evidence="1">Cell membrane</location>
        <topology evidence="1">Multi-pass membrane protein</topology>
    </subcellularLocation>
</comment>
<keyword evidence="6 7" id="KW-0472">Membrane</keyword>
<dbReference type="InterPro" id="IPR032816">
    <property type="entry name" value="VTT_dom"/>
</dbReference>
<sequence>MAPSPLPGPLADLAPLLDRYGYLAVGALIFVEDFGIPVPGETVLIAAAVYAGTGRLDVVAVGAVAFAAAVLGDNLGYLIGRTGGRALVQRFGKYILLPPERFDRVEAFFRRRGAPIIVVARFIDGLRQANGLVAGATCMPWRRFLIFNIIGAVLWVATWTTAGYLAGFHITEIYEEFTRYETYILIAVALLVVALIVRHLLRRRRRKDPS</sequence>
<name>A0A7W7D6E5_9ACTN</name>
<evidence type="ECO:0000256" key="4">
    <source>
        <dbReference type="ARBA" id="ARBA00022692"/>
    </source>
</evidence>
<evidence type="ECO:0000256" key="3">
    <source>
        <dbReference type="ARBA" id="ARBA00022475"/>
    </source>
</evidence>
<evidence type="ECO:0000256" key="1">
    <source>
        <dbReference type="ARBA" id="ARBA00004651"/>
    </source>
</evidence>
<evidence type="ECO:0000259" key="8">
    <source>
        <dbReference type="Pfam" id="PF09335"/>
    </source>
</evidence>
<dbReference type="PANTHER" id="PTHR42709:SF6">
    <property type="entry name" value="UNDECAPRENYL PHOSPHATE TRANSPORTER A"/>
    <property type="match status" value="1"/>
</dbReference>
<evidence type="ECO:0000313" key="10">
    <source>
        <dbReference type="Proteomes" id="UP000542210"/>
    </source>
</evidence>
<comment type="similarity">
    <text evidence="2">Belongs to the DedA family.</text>
</comment>
<keyword evidence="10" id="KW-1185">Reference proteome</keyword>